<dbReference type="Proteomes" id="UP001147752">
    <property type="component" value="Unassembled WGS sequence"/>
</dbReference>
<keyword evidence="4" id="KW-1185">Reference proteome</keyword>
<dbReference type="PANTHER" id="PTHR43180:SF31">
    <property type="entry name" value="CHAIN DEHYDROGENASE_REDUCTASE, PUTATIVE (AFU_ORTHOLOGUE AFUA_2G16570)-RELATED"/>
    <property type="match status" value="1"/>
</dbReference>
<dbReference type="PANTHER" id="PTHR43180">
    <property type="entry name" value="3-OXOACYL-(ACYL-CARRIER-PROTEIN) REDUCTASE (AFU_ORTHOLOGUE AFUA_6G11210)"/>
    <property type="match status" value="1"/>
</dbReference>
<comment type="similarity">
    <text evidence="1">Belongs to the short-chain dehydrogenases/reductases (SDR) family.</text>
</comment>
<dbReference type="GO" id="GO:0016491">
    <property type="term" value="F:oxidoreductase activity"/>
    <property type="evidence" value="ECO:0007669"/>
    <property type="project" value="UniProtKB-KW"/>
</dbReference>
<dbReference type="AlphaFoldDB" id="A0A9W9R8H5"/>
<dbReference type="InterPro" id="IPR036291">
    <property type="entry name" value="NAD(P)-bd_dom_sf"/>
</dbReference>
<dbReference type="EMBL" id="JAPZBT010000006">
    <property type="protein sequence ID" value="KAJ5355640.1"/>
    <property type="molecule type" value="Genomic_DNA"/>
</dbReference>
<evidence type="ECO:0000256" key="1">
    <source>
        <dbReference type="ARBA" id="ARBA00006484"/>
    </source>
</evidence>
<proteinExistence type="inferred from homology"/>
<dbReference type="SUPFAM" id="SSF51735">
    <property type="entry name" value="NAD(P)-binding Rossmann-fold domains"/>
    <property type="match status" value="1"/>
</dbReference>
<dbReference type="OrthoDB" id="5371740at2759"/>
<evidence type="ECO:0000313" key="3">
    <source>
        <dbReference type="EMBL" id="KAJ5355640.1"/>
    </source>
</evidence>
<protein>
    <submittedName>
        <fullName evidence="3">Uncharacterized protein</fullName>
    </submittedName>
</protein>
<organism evidence="3 4">
    <name type="scientific">Penicillium concentricum</name>
    <dbReference type="NCBI Taxonomy" id="293559"/>
    <lineage>
        <taxon>Eukaryota</taxon>
        <taxon>Fungi</taxon>
        <taxon>Dikarya</taxon>
        <taxon>Ascomycota</taxon>
        <taxon>Pezizomycotina</taxon>
        <taxon>Eurotiomycetes</taxon>
        <taxon>Eurotiomycetidae</taxon>
        <taxon>Eurotiales</taxon>
        <taxon>Aspergillaceae</taxon>
        <taxon>Penicillium</taxon>
    </lineage>
</organism>
<dbReference type="Pfam" id="PF00106">
    <property type="entry name" value="adh_short"/>
    <property type="match status" value="1"/>
</dbReference>
<dbReference type="GeneID" id="81467155"/>
<dbReference type="PRINTS" id="PR00081">
    <property type="entry name" value="GDHRDH"/>
</dbReference>
<dbReference type="RefSeq" id="XP_056573787.1">
    <property type="nucleotide sequence ID" value="XM_056727972.1"/>
</dbReference>
<dbReference type="InterPro" id="IPR002347">
    <property type="entry name" value="SDR_fam"/>
</dbReference>
<evidence type="ECO:0000313" key="4">
    <source>
        <dbReference type="Proteomes" id="UP001147752"/>
    </source>
</evidence>
<sequence length="320" mass="34708">MLSKYENSGPIGCSIPFDLNCITGKSVLITGVVAYSPLMVSKSAIVTNADIRPPRDELKLPGIVQFVQCDVRSWDEQKAAFNAAIASSVNGRIDVIIANAGISVDDREIEKPDTSLIEINLIGVIYTARLALHHFSVEWPGNSTQQDKCLILISSIMGYLDARPSDGSTKFAVRAIMRSLRHTGRCRVNIVAPWFIATPIMTGEVVKTLGGQLTAQGSEFAHSDDSVECFLRIASDKSIHGRGFAIVPRNIIKQGYIDLDEDDFREGTCALSCSRSPMACPIANKVLYGGYSLSHLAKCSAFSKNVPSKATSIKISVYFA</sequence>
<name>A0A9W9R8H5_9EURO</name>
<keyword evidence="2" id="KW-0560">Oxidoreductase</keyword>
<evidence type="ECO:0000256" key="2">
    <source>
        <dbReference type="ARBA" id="ARBA00023002"/>
    </source>
</evidence>
<reference evidence="3" key="1">
    <citation type="submission" date="2022-12" db="EMBL/GenBank/DDBJ databases">
        <authorList>
            <person name="Petersen C."/>
        </authorList>
    </citation>
    <scope>NUCLEOTIDE SEQUENCE</scope>
    <source>
        <strain evidence="3">IBT 3081</strain>
    </source>
</reference>
<accession>A0A9W9R8H5</accession>
<reference evidence="3" key="2">
    <citation type="journal article" date="2023" name="IMA Fungus">
        <title>Comparative genomic study of the Penicillium genus elucidates a diverse pangenome and 15 lateral gene transfer events.</title>
        <authorList>
            <person name="Petersen C."/>
            <person name="Sorensen T."/>
            <person name="Nielsen M.R."/>
            <person name="Sondergaard T.E."/>
            <person name="Sorensen J.L."/>
            <person name="Fitzpatrick D.A."/>
            <person name="Frisvad J.C."/>
            <person name="Nielsen K.L."/>
        </authorList>
    </citation>
    <scope>NUCLEOTIDE SEQUENCE</scope>
    <source>
        <strain evidence="3">IBT 3081</strain>
    </source>
</reference>
<comment type="caution">
    <text evidence="3">The sequence shown here is derived from an EMBL/GenBank/DDBJ whole genome shotgun (WGS) entry which is preliminary data.</text>
</comment>
<dbReference type="Gene3D" id="3.40.50.720">
    <property type="entry name" value="NAD(P)-binding Rossmann-like Domain"/>
    <property type="match status" value="1"/>
</dbReference>
<gene>
    <name evidence="3" type="ORF">N7517_010249</name>
</gene>